<dbReference type="PANTHER" id="PTHR42241">
    <property type="entry name" value="HYPOTHETICAL MEMBRANE PROTEIN, CONSERVED, DUF998 FAMILY"/>
    <property type="match status" value="1"/>
</dbReference>
<dbReference type="PaxDb" id="273116-14324693"/>
<dbReference type="KEGG" id="tvo:TVG0466379"/>
<dbReference type="InterPro" id="IPR009339">
    <property type="entry name" value="DUF998"/>
</dbReference>
<feature type="transmembrane region" description="Helical" evidence="1">
    <location>
        <begin position="123"/>
        <end position="143"/>
    </location>
</feature>
<feature type="transmembrane region" description="Helical" evidence="1">
    <location>
        <begin position="62"/>
        <end position="83"/>
    </location>
</feature>
<dbReference type="eggNOG" id="arCOG02008">
    <property type="taxonomic scope" value="Archaea"/>
</dbReference>
<feature type="transmembrane region" description="Helical" evidence="1">
    <location>
        <begin position="150"/>
        <end position="170"/>
    </location>
</feature>
<evidence type="ECO:0000313" key="3">
    <source>
        <dbReference type="Proteomes" id="UP000001017"/>
    </source>
</evidence>
<reference evidence="2 3" key="1">
    <citation type="journal article" date="1999" name="Proc. Jpn. Acad.">
        <title>Determination of the complete genomic DNA sequence of Thermoplasma volvanium GSS1.</title>
        <authorList>
            <person name="Kawashima T."/>
            <person name="Yamamoto Y."/>
            <person name="Aramaki H."/>
            <person name="Nunoshiba T."/>
            <person name="Kawamoto T."/>
            <person name="Watanabe K."/>
            <person name="Yamazaki M."/>
            <person name="Kanehori K."/>
            <person name="Amano N."/>
            <person name="Ohya Y."/>
            <person name="Makino K."/>
            <person name="Suzuki M."/>
        </authorList>
    </citation>
    <scope>NUCLEOTIDE SEQUENCE [LARGE SCALE GENOMIC DNA]</scope>
    <source>
        <strain evidence="3">ATCC 51530 / DSM 4299 / JCM 9571 / NBRC 15438 / GSS1</strain>
    </source>
</reference>
<keyword evidence="3" id="KW-1185">Reference proteome</keyword>
<evidence type="ECO:0000313" key="2">
    <source>
        <dbReference type="EMBL" id="BAB59620.1"/>
    </source>
</evidence>
<organism evidence="2 3">
    <name type="scientific">Thermoplasma volcanium (strain ATCC 51530 / DSM 4299 / JCM 9571 / NBRC 15438 / GSS1)</name>
    <dbReference type="NCBI Taxonomy" id="273116"/>
    <lineage>
        <taxon>Archaea</taxon>
        <taxon>Methanobacteriati</taxon>
        <taxon>Thermoplasmatota</taxon>
        <taxon>Thermoplasmata</taxon>
        <taxon>Thermoplasmatales</taxon>
        <taxon>Thermoplasmataceae</taxon>
        <taxon>Thermoplasma</taxon>
    </lineage>
</organism>
<feature type="transmembrane region" description="Helical" evidence="1">
    <location>
        <begin position="7"/>
        <end position="31"/>
    </location>
</feature>
<feature type="transmembrane region" description="Helical" evidence="1">
    <location>
        <begin position="176"/>
        <end position="196"/>
    </location>
</feature>
<dbReference type="Pfam" id="PF06197">
    <property type="entry name" value="DUF998"/>
    <property type="match status" value="1"/>
</dbReference>
<evidence type="ECO:0008006" key="4">
    <source>
        <dbReference type="Google" id="ProtNLM"/>
    </source>
</evidence>
<dbReference type="PANTHER" id="PTHR42241:SF2">
    <property type="entry name" value="HYPOTHETICAL MEMBRANE PROTEIN, CONSERVED, DUF998 FAMILY"/>
    <property type="match status" value="1"/>
</dbReference>
<proteinExistence type="predicted"/>
<feature type="transmembrane region" description="Helical" evidence="1">
    <location>
        <begin position="90"/>
        <end position="111"/>
    </location>
</feature>
<protein>
    <recommendedName>
        <fullName evidence="4">DUF998 domain-containing protein</fullName>
    </recommendedName>
</protein>
<name>Q97BH7_THEVO</name>
<dbReference type="AlphaFoldDB" id="Q97BH7"/>
<accession>Q97BH7</accession>
<keyword evidence="1" id="KW-0812">Transmembrane</keyword>
<keyword evidence="1" id="KW-1133">Transmembrane helix</keyword>
<reference evidence="2 3" key="2">
    <citation type="journal article" date="2000" name="Proc. Natl. Acad. Sci. U.S.A.">
        <title>Archaeal adaptation to higher temperatures revealed by genomic sequence of Thermoplasma volcanium.</title>
        <authorList>
            <person name="Kawashima T."/>
            <person name="Amano N."/>
            <person name="Koike H."/>
            <person name="Makino S."/>
            <person name="Higuchi S."/>
            <person name="Kawashima-Ohya Y."/>
            <person name="Watanabe K."/>
            <person name="Yamazaki M."/>
            <person name="Kanehori K."/>
            <person name="Kawamoto T."/>
            <person name="Nunoshiba T."/>
            <person name="Yamamoto Y."/>
            <person name="Aramaki H."/>
            <person name="Makino K."/>
            <person name="Suzuki M."/>
        </authorList>
    </citation>
    <scope>NUCLEOTIDE SEQUENCE [LARGE SCALE GENOMIC DNA]</scope>
    <source>
        <strain evidence="3">ATCC 51530 / DSM 4299 / JCM 9571 / NBRC 15438 / GSS1</strain>
    </source>
</reference>
<dbReference type="PhylomeDB" id="Q97BH7"/>
<evidence type="ECO:0000256" key="1">
    <source>
        <dbReference type="SAM" id="Phobius"/>
    </source>
</evidence>
<keyword evidence="1" id="KW-0472">Membrane</keyword>
<sequence>MMQRDFYNLIFFTGIAAIICAWLTIAISIHFNPWFRINVNALSDLGGGNFISNGHPAPTYPFIYNGGLMVTALLVFSFSVLSISHVNSKVEIMGLSFFIISALFLALIGIYHEGTYPHAFVSIWFFILSSISFVTIGIGMYLVGDKKFGITIILIILASWIVYSSVRWGSVAEGEVFGISVIDIVVSIYLANLAIVRAKKVRLKT</sequence>
<dbReference type="STRING" id="273116.gene:9381260"/>
<gene>
    <name evidence="2" type="ORF">TVG0466379</name>
</gene>
<dbReference type="EMBL" id="BA000011">
    <property type="protein sequence ID" value="BAB59620.1"/>
    <property type="molecule type" value="Genomic_DNA"/>
</dbReference>
<dbReference type="HOGENOM" id="CLU_100105_0_0_2"/>
<dbReference type="Proteomes" id="UP000001017">
    <property type="component" value="Chromosome"/>
</dbReference>